<dbReference type="AlphaFoldDB" id="A0A3P6UUT4"/>
<keyword evidence="2" id="KW-1185">Reference proteome</keyword>
<evidence type="ECO:0000313" key="1">
    <source>
        <dbReference type="EMBL" id="VDK81271.1"/>
    </source>
</evidence>
<name>A0A3P6UUT4_DIBLA</name>
<accession>A0A3P6UUT4</accession>
<dbReference type="OrthoDB" id="410381at2759"/>
<sequence length="178" mass="19529">MTARVVRELTHYKVDIFALSEPPQRKKVGVGCALFWNGRPRVAWRETGVTSTIRNNVMSRLSCLPQKLNDHLSTMKLPLLGNTFASSVIADAPIPIINLDDVKNKLYKDLQVLLANRVSWVSSVLEWPQAMLSGRERPIAIGLTTKSAICSPGATFDTRSATSVAITPVKLHTSGATF</sequence>
<organism evidence="1 2">
    <name type="scientific">Dibothriocephalus latus</name>
    <name type="common">Fish tapeworm</name>
    <name type="synonym">Diphyllobothrium latum</name>
    <dbReference type="NCBI Taxonomy" id="60516"/>
    <lineage>
        <taxon>Eukaryota</taxon>
        <taxon>Metazoa</taxon>
        <taxon>Spiralia</taxon>
        <taxon>Lophotrochozoa</taxon>
        <taxon>Platyhelminthes</taxon>
        <taxon>Cestoda</taxon>
        <taxon>Eucestoda</taxon>
        <taxon>Diphyllobothriidea</taxon>
        <taxon>Diphyllobothriidae</taxon>
        <taxon>Dibothriocephalus</taxon>
    </lineage>
</organism>
<protein>
    <submittedName>
        <fullName evidence="1">Uncharacterized protein</fullName>
    </submittedName>
</protein>
<gene>
    <name evidence="1" type="ORF">DILT_LOCUS3208</name>
</gene>
<proteinExistence type="predicted"/>
<dbReference type="EMBL" id="UYRU01043309">
    <property type="protein sequence ID" value="VDK81271.1"/>
    <property type="molecule type" value="Genomic_DNA"/>
</dbReference>
<reference evidence="1 2" key="1">
    <citation type="submission" date="2018-11" db="EMBL/GenBank/DDBJ databases">
        <authorList>
            <consortium name="Pathogen Informatics"/>
        </authorList>
    </citation>
    <scope>NUCLEOTIDE SEQUENCE [LARGE SCALE GENOMIC DNA]</scope>
</reference>
<dbReference type="Proteomes" id="UP000281553">
    <property type="component" value="Unassembled WGS sequence"/>
</dbReference>
<evidence type="ECO:0000313" key="2">
    <source>
        <dbReference type="Proteomes" id="UP000281553"/>
    </source>
</evidence>